<proteinExistence type="inferred from homology"/>
<dbReference type="SUPFAM" id="SSF75138">
    <property type="entry name" value="HprK N-terminal domain-like"/>
    <property type="match status" value="1"/>
</dbReference>
<evidence type="ECO:0000256" key="11">
    <source>
        <dbReference type="ARBA" id="ARBA00022842"/>
    </source>
</evidence>
<keyword evidence="7 14" id="KW-0479">Metal-binding</keyword>
<dbReference type="HAMAP" id="MF_01249">
    <property type="entry name" value="HPr_kinase"/>
    <property type="match status" value="1"/>
</dbReference>
<name>A0AAE3JIN8_9SPIR</name>
<evidence type="ECO:0000256" key="7">
    <source>
        <dbReference type="ARBA" id="ARBA00022723"/>
    </source>
</evidence>
<dbReference type="GO" id="GO:0004712">
    <property type="term" value="F:protein serine/threonine/tyrosine kinase activity"/>
    <property type="evidence" value="ECO:0007669"/>
    <property type="project" value="UniProtKB-UniRule"/>
</dbReference>
<evidence type="ECO:0000256" key="2">
    <source>
        <dbReference type="ARBA" id="ARBA00001946"/>
    </source>
</evidence>
<dbReference type="SUPFAM" id="SSF53795">
    <property type="entry name" value="PEP carboxykinase-like"/>
    <property type="match status" value="1"/>
</dbReference>
<accession>A0AAE3JIN8</accession>
<keyword evidence="11 14" id="KW-0460">Magnesium</keyword>
<evidence type="ECO:0000313" key="17">
    <source>
        <dbReference type="EMBL" id="MCD1655422.1"/>
    </source>
</evidence>
<dbReference type="GO" id="GO:0000155">
    <property type="term" value="F:phosphorelay sensor kinase activity"/>
    <property type="evidence" value="ECO:0007669"/>
    <property type="project" value="InterPro"/>
</dbReference>
<evidence type="ECO:0000256" key="3">
    <source>
        <dbReference type="ARBA" id="ARBA00006883"/>
    </source>
</evidence>
<comment type="domain">
    <text evidence="14">The Walker A ATP-binding motif also binds Pi and PPi.</text>
</comment>
<evidence type="ECO:0000256" key="13">
    <source>
        <dbReference type="ARBA" id="ARBA00047657"/>
    </source>
</evidence>
<comment type="similarity">
    <text evidence="3 14">Belongs to the HPrK/P family.</text>
</comment>
<dbReference type="GO" id="GO:0005524">
    <property type="term" value="F:ATP binding"/>
    <property type="evidence" value="ECO:0007669"/>
    <property type="project" value="UniProtKB-UniRule"/>
</dbReference>
<comment type="caution">
    <text evidence="17">The sequence shown here is derived from an EMBL/GenBank/DDBJ whole genome shotgun (WGS) entry which is preliminary data.</text>
</comment>
<evidence type="ECO:0000256" key="8">
    <source>
        <dbReference type="ARBA" id="ARBA00022741"/>
    </source>
</evidence>
<dbReference type="PANTHER" id="PTHR30305">
    <property type="entry name" value="PROTEIN YJDM-RELATED"/>
    <property type="match status" value="1"/>
</dbReference>
<dbReference type="Proteomes" id="UP001198163">
    <property type="component" value="Unassembled WGS sequence"/>
</dbReference>
<feature type="domain" description="HPr(Ser) kinase/phosphorylase N-terminal" evidence="15">
    <location>
        <begin position="20"/>
        <end position="136"/>
    </location>
</feature>
<dbReference type="InterPro" id="IPR028979">
    <property type="entry name" value="Ser_kin/Pase_Hpr-like_N_sf"/>
</dbReference>
<feature type="active site" evidence="14">
    <location>
        <position position="168"/>
    </location>
</feature>
<dbReference type="GO" id="GO:0004674">
    <property type="term" value="F:protein serine/threonine kinase activity"/>
    <property type="evidence" value="ECO:0007669"/>
    <property type="project" value="UniProtKB-KW"/>
</dbReference>
<comment type="miscellaneous">
    <text evidence="14">Both phosphorylation and phosphorolysis are carried out by the same active site and suggest a common mechanism for both reactions.</text>
</comment>
<dbReference type="EC" id="2.7.4.-" evidence="14"/>
<dbReference type="Pfam" id="PF07475">
    <property type="entry name" value="Hpr_kinase_C"/>
    <property type="match status" value="1"/>
</dbReference>
<evidence type="ECO:0000259" key="16">
    <source>
        <dbReference type="Pfam" id="PF07475"/>
    </source>
</evidence>
<dbReference type="AlphaFoldDB" id="A0AAE3JIN8"/>
<dbReference type="Gene3D" id="3.40.1390.20">
    <property type="entry name" value="HprK N-terminal domain-like"/>
    <property type="match status" value="1"/>
</dbReference>
<dbReference type="InterPro" id="IPR011126">
    <property type="entry name" value="Hpr_kin/Pase_Hpr_N"/>
</dbReference>
<protein>
    <recommendedName>
        <fullName evidence="14">HPr kinase/phosphorylase</fullName>
        <shortName evidence="14">HPrK/P</shortName>
        <ecNumber evidence="14">2.7.11.-</ecNumber>
        <ecNumber evidence="14">2.7.4.-</ecNumber>
    </recommendedName>
    <alternativeName>
        <fullName evidence="14">HPr(Ser) kinase/phosphorylase</fullName>
    </alternativeName>
</protein>
<comment type="catalytic activity">
    <reaction evidence="1 14">
        <text>[HPr protein]-L-serine + ATP = [HPr protein]-O-phospho-L-serine + ADP + H(+)</text>
        <dbReference type="Rhea" id="RHEA:46600"/>
        <dbReference type="Rhea" id="RHEA-COMP:11602"/>
        <dbReference type="Rhea" id="RHEA-COMP:11603"/>
        <dbReference type="ChEBI" id="CHEBI:15378"/>
        <dbReference type="ChEBI" id="CHEBI:29999"/>
        <dbReference type="ChEBI" id="CHEBI:30616"/>
        <dbReference type="ChEBI" id="CHEBI:83421"/>
        <dbReference type="ChEBI" id="CHEBI:456216"/>
    </reaction>
</comment>
<comment type="subunit">
    <text evidence="4 14">Homohexamer.</text>
</comment>
<evidence type="ECO:0000256" key="9">
    <source>
        <dbReference type="ARBA" id="ARBA00022777"/>
    </source>
</evidence>
<evidence type="ECO:0000256" key="4">
    <source>
        <dbReference type="ARBA" id="ARBA00011643"/>
    </source>
</evidence>
<dbReference type="Gene3D" id="3.40.50.300">
    <property type="entry name" value="P-loop containing nucleotide triphosphate hydrolases"/>
    <property type="match status" value="1"/>
</dbReference>
<comment type="catalytic activity">
    <reaction evidence="13 14">
        <text>[HPr protein]-O-phospho-L-serine + phosphate + H(+) = [HPr protein]-L-serine + diphosphate</text>
        <dbReference type="Rhea" id="RHEA:46604"/>
        <dbReference type="Rhea" id="RHEA-COMP:11602"/>
        <dbReference type="Rhea" id="RHEA-COMP:11603"/>
        <dbReference type="ChEBI" id="CHEBI:15378"/>
        <dbReference type="ChEBI" id="CHEBI:29999"/>
        <dbReference type="ChEBI" id="CHEBI:33019"/>
        <dbReference type="ChEBI" id="CHEBI:43474"/>
        <dbReference type="ChEBI" id="CHEBI:83421"/>
    </reaction>
</comment>
<dbReference type="InterPro" id="IPR003755">
    <property type="entry name" value="HPr(Ser)_kin/Pase"/>
</dbReference>
<evidence type="ECO:0000256" key="12">
    <source>
        <dbReference type="ARBA" id="ARBA00023268"/>
    </source>
</evidence>
<evidence type="ECO:0000259" key="15">
    <source>
        <dbReference type="Pfam" id="PF02603"/>
    </source>
</evidence>
<sequence length="329" mass="36610">MPQKRFSVLDLLGLNLKEHDSLDLRCLCGRRGLVRGITIPDLNRPGLALSGFYDSFAWQRVQLFGRGEVAYLNKLLSEGRLDTVDQLFTFELPCCIFTHNLEPAQAFIDMAEQSGCPVLQTGLESSEFSSRLLRILSNIFAPKVSMHGVLVEVYGLGILIMGDSGVGKSETALELIERGHRLVADDVVEISCVNGNSLIGQGANKIIGHHMEIRGLGIINITQLYGVGSIRERKEVQIVAKLEEWDANKVYDRLGTEELTMEILGVRIPKLEIPVKPGRNVPIILETAAMNERLKSMGYFSAKEFNQNVLKWIETDAARAPYYGVDDSY</sequence>
<dbReference type="CDD" id="cd01918">
    <property type="entry name" value="HprK_C"/>
    <property type="match status" value="1"/>
</dbReference>
<evidence type="ECO:0000256" key="1">
    <source>
        <dbReference type="ARBA" id="ARBA00001120"/>
    </source>
</evidence>
<keyword evidence="8 14" id="KW-0547">Nucleotide-binding</keyword>
<keyword evidence="10 14" id="KW-0067">ATP-binding</keyword>
<keyword evidence="18" id="KW-1185">Reference proteome</keyword>
<feature type="region of interest" description="Important for the catalytic mechanism of dephosphorylation" evidence="14">
    <location>
        <begin position="274"/>
        <end position="279"/>
    </location>
</feature>
<feature type="active site" description="Proton acceptor; for phosphorylation activity. Proton donor; for dephosphorylation activity" evidence="14">
    <location>
        <position position="186"/>
    </location>
</feature>
<keyword evidence="9 14" id="KW-0418">Kinase</keyword>
<evidence type="ECO:0000256" key="5">
    <source>
        <dbReference type="ARBA" id="ARBA00022527"/>
    </source>
</evidence>
<dbReference type="RefSeq" id="WP_230756575.1">
    <property type="nucleotide sequence ID" value="NZ_JAINWA010000003.1"/>
</dbReference>
<keyword evidence="6 14" id="KW-0808">Transferase</keyword>
<feature type="binding site" evidence="14">
    <location>
        <begin position="162"/>
        <end position="169"/>
    </location>
    <ligand>
        <name>ATP</name>
        <dbReference type="ChEBI" id="CHEBI:30616"/>
    </ligand>
</feature>
<dbReference type="FunFam" id="3.40.50.300:FF:000174">
    <property type="entry name" value="HPr kinase/phosphorylase"/>
    <property type="match status" value="1"/>
</dbReference>
<keyword evidence="5 14" id="KW-0723">Serine/threonine-protein kinase</keyword>
<keyword evidence="12 14" id="KW-0511">Multifunctional enzyme</keyword>
<organism evidence="17 18">
    <name type="scientific">Teretinema zuelzerae</name>
    <dbReference type="NCBI Taxonomy" id="156"/>
    <lineage>
        <taxon>Bacteria</taxon>
        <taxon>Pseudomonadati</taxon>
        <taxon>Spirochaetota</taxon>
        <taxon>Spirochaetia</taxon>
        <taxon>Spirochaetales</taxon>
        <taxon>Treponemataceae</taxon>
        <taxon>Teretinema</taxon>
    </lineage>
</organism>
<feature type="binding site" evidence="14">
    <location>
        <position position="212"/>
    </location>
    <ligand>
        <name>Mg(2+)</name>
        <dbReference type="ChEBI" id="CHEBI:18420"/>
    </ligand>
</feature>
<dbReference type="PANTHER" id="PTHR30305:SF1">
    <property type="entry name" value="HPR KINASE_PHOSPHORYLASE"/>
    <property type="match status" value="1"/>
</dbReference>
<evidence type="ECO:0000256" key="6">
    <source>
        <dbReference type="ARBA" id="ARBA00022679"/>
    </source>
</evidence>
<evidence type="ECO:0000256" key="14">
    <source>
        <dbReference type="HAMAP-Rule" id="MF_01249"/>
    </source>
</evidence>
<reference evidence="17" key="1">
    <citation type="submission" date="2021-08" db="EMBL/GenBank/DDBJ databases">
        <title>Comparative analyses of Brucepasteria parasyntrophica and Teretinema zuelzerae.</title>
        <authorList>
            <person name="Song Y."/>
            <person name="Brune A."/>
        </authorList>
    </citation>
    <scope>NUCLEOTIDE SEQUENCE</scope>
    <source>
        <strain evidence="17">DSM 1903</strain>
    </source>
</reference>
<comment type="cofactor">
    <cofactor evidence="2 14">
        <name>Mg(2+)</name>
        <dbReference type="ChEBI" id="CHEBI:18420"/>
    </cofactor>
</comment>
<feature type="region of interest" description="Important for the catalytic mechanism of both phosphorylation and dephosphorylation" evidence="14">
    <location>
        <begin position="211"/>
        <end position="220"/>
    </location>
</feature>
<dbReference type="Pfam" id="PF02603">
    <property type="entry name" value="Hpr_kinase_N"/>
    <property type="match status" value="1"/>
</dbReference>
<dbReference type="InterPro" id="IPR011104">
    <property type="entry name" value="Hpr_kin/Pase_C"/>
</dbReference>
<dbReference type="InterPro" id="IPR027417">
    <property type="entry name" value="P-loop_NTPase"/>
</dbReference>
<evidence type="ECO:0000256" key="10">
    <source>
        <dbReference type="ARBA" id="ARBA00022840"/>
    </source>
</evidence>
<dbReference type="NCBIfam" id="TIGR00679">
    <property type="entry name" value="hpr-ser"/>
    <property type="match status" value="1"/>
</dbReference>
<feature type="domain" description="HPr kinase/phosphorylase C-terminal" evidence="16">
    <location>
        <begin position="140"/>
        <end position="308"/>
    </location>
</feature>
<gene>
    <name evidence="14 17" type="primary">hprK</name>
    <name evidence="17" type="ORF">K7J14_12025</name>
</gene>
<feature type="active site" evidence="14">
    <location>
        <position position="253"/>
    </location>
</feature>
<dbReference type="GO" id="GO:0006109">
    <property type="term" value="P:regulation of carbohydrate metabolic process"/>
    <property type="evidence" value="ECO:0007669"/>
    <property type="project" value="UniProtKB-UniRule"/>
</dbReference>
<feature type="binding site" evidence="14">
    <location>
        <position position="169"/>
    </location>
    <ligand>
        <name>Mg(2+)</name>
        <dbReference type="ChEBI" id="CHEBI:18420"/>
    </ligand>
</feature>
<dbReference type="GO" id="GO:0000287">
    <property type="term" value="F:magnesium ion binding"/>
    <property type="evidence" value="ECO:0007669"/>
    <property type="project" value="UniProtKB-UniRule"/>
</dbReference>
<comment type="function">
    <text evidence="14">Catalyzes the ATP- as well as the pyrophosphate-dependent phosphorylation of a specific serine residue in HPr, a phosphocarrier protein of the phosphoenolpyruvate-dependent sugar phosphotransferase system (PTS). HprK/P also catalyzes the pyrophosphate-producing, inorganic phosphate-dependent dephosphorylation (phosphorolysis) of seryl-phosphorylated HPr (P-Ser-HPr).</text>
</comment>
<dbReference type="EC" id="2.7.11.-" evidence="14"/>
<dbReference type="EMBL" id="JAINWA010000003">
    <property type="protein sequence ID" value="MCD1655422.1"/>
    <property type="molecule type" value="Genomic_DNA"/>
</dbReference>
<evidence type="ECO:0000313" key="18">
    <source>
        <dbReference type="Proteomes" id="UP001198163"/>
    </source>
</evidence>
<feature type="active site" evidence="14">
    <location>
        <position position="147"/>
    </location>
</feature>